<dbReference type="Proteomes" id="UP001152795">
    <property type="component" value="Unassembled WGS sequence"/>
</dbReference>
<dbReference type="AlphaFoldDB" id="A0A7D9I2D6"/>
<protein>
    <submittedName>
        <fullName evidence="1">Uncharacterized protein</fullName>
    </submittedName>
</protein>
<dbReference type="EMBL" id="CACRXK020002936">
    <property type="protein sequence ID" value="CAB3996746.1"/>
    <property type="molecule type" value="Genomic_DNA"/>
</dbReference>
<keyword evidence="2" id="KW-1185">Reference proteome</keyword>
<proteinExistence type="predicted"/>
<evidence type="ECO:0000313" key="2">
    <source>
        <dbReference type="Proteomes" id="UP001152795"/>
    </source>
</evidence>
<sequence>MEENSMDGQPSRRKLCAFQACTLKVLNKDGDFAKIHDRPVDVVVWSENGTQCSIDIRDGDESILSFSVTHETGHYHAGERFYIFNLKDFSPLICFPKKQ</sequence>
<feature type="non-terminal residue" evidence="1">
    <location>
        <position position="99"/>
    </location>
</feature>
<evidence type="ECO:0000313" key="1">
    <source>
        <dbReference type="EMBL" id="CAB3996746.1"/>
    </source>
</evidence>
<accession>A0A7D9I2D6</accession>
<organism evidence="1 2">
    <name type="scientific">Paramuricea clavata</name>
    <name type="common">Red gorgonian</name>
    <name type="synonym">Violescent sea-whip</name>
    <dbReference type="NCBI Taxonomy" id="317549"/>
    <lineage>
        <taxon>Eukaryota</taxon>
        <taxon>Metazoa</taxon>
        <taxon>Cnidaria</taxon>
        <taxon>Anthozoa</taxon>
        <taxon>Octocorallia</taxon>
        <taxon>Malacalcyonacea</taxon>
        <taxon>Plexauridae</taxon>
        <taxon>Paramuricea</taxon>
    </lineage>
</organism>
<gene>
    <name evidence="1" type="ORF">PACLA_8A000023</name>
</gene>
<comment type="caution">
    <text evidence="1">The sequence shown here is derived from an EMBL/GenBank/DDBJ whole genome shotgun (WGS) entry which is preliminary data.</text>
</comment>
<reference evidence="1" key="1">
    <citation type="submission" date="2020-04" db="EMBL/GenBank/DDBJ databases">
        <authorList>
            <person name="Alioto T."/>
            <person name="Alioto T."/>
            <person name="Gomez Garrido J."/>
        </authorList>
    </citation>
    <scope>NUCLEOTIDE SEQUENCE</scope>
    <source>
        <strain evidence="1">A484AB</strain>
    </source>
</reference>
<name>A0A7D9I2D6_PARCT</name>